<dbReference type="InterPro" id="IPR003779">
    <property type="entry name" value="CMD-like"/>
</dbReference>
<dbReference type="PATRIC" id="fig|930169.3.peg.2996"/>
<name>K0CIE7_ALCDB</name>
<dbReference type="OrthoDB" id="4704294at2"/>
<dbReference type="InterPro" id="IPR029032">
    <property type="entry name" value="AhpD-like"/>
</dbReference>
<dbReference type="HOGENOM" id="CLU_082760_2_4_6"/>
<gene>
    <name evidence="2" type="ordered locus">B5T_03033</name>
</gene>
<dbReference type="eggNOG" id="COG2128">
    <property type="taxonomic scope" value="Bacteria"/>
</dbReference>
<dbReference type="PANTHER" id="PTHR34846">
    <property type="entry name" value="4-CARBOXYMUCONOLACTONE DECARBOXYLASE FAMILY PROTEIN (AFU_ORTHOLOGUE AFUA_6G11590)"/>
    <property type="match status" value="1"/>
</dbReference>
<dbReference type="Proteomes" id="UP000006286">
    <property type="component" value="Chromosome"/>
</dbReference>
<dbReference type="KEGG" id="adi:B5T_03033"/>
<dbReference type="RefSeq" id="WP_014995367.1">
    <property type="nucleotide sequence ID" value="NC_018691.1"/>
</dbReference>
<evidence type="ECO:0000313" key="2">
    <source>
        <dbReference type="EMBL" id="AFT71301.1"/>
    </source>
</evidence>
<dbReference type="GO" id="GO:0051920">
    <property type="term" value="F:peroxiredoxin activity"/>
    <property type="evidence" value="ECO:0007669"/>
    <property type="project" value="InterPro"/>
</dbReference>
<dbReference type="Pfam" id="PF02627">
    <property type="entry name" value="CMD"/>
    <property type="match status" value="1"/>
</dbReference>
<protein>
    <submittedName>
        <fullName evidence="2">Carboxymuconolactone decarboxylase</fullName>
    </submittedName>
</protein>
<dbReference type="PANTHER" id="PTHR34846:SF11">
    <property type="entry name" value="4-CARBOXYMUCONOLACTONE DECARBOXYLASE FAMILY PROTEIN (AFU_ORTHOLOGUE AFUA_6G11590)"/>
    <property type="match status" value="1"/>
</dbReference>
<keyword evidence="3" id="KW-1185">Reference proteome</keyword>
<dbReference type="AlphaFoldDB" id="K0CIE7"/>
<evidence type="ECO:0000259" key="1">
    <source>
        <dbReference type="Pfam" id="PF02627"/>
    </source>
</evidence>
<proteinExistence type="predicted"/>
<evidence type="ECO:0000313" key="3">
    <source>
        <dbReference type="Proteomes" id="UP000006286"/>
    </source>
</evidence>
<sequence length="171" mass="19233">MARIDYKNMDDIPETLRAMIGSRPPLNIYRMIAHGGPAAEGFLALGSALLRTGSLDPQLRELVILRVGILCRAGYEVHQHKRLAAKEGVPQEKINALYDGPDAPVFNDEERAVLHYTDTVTLNTKAGITAFRQMESMMSEQQLVELHLLIGFYMMVSRFLENFEIDLEGNE</sequence>
<dbReference type="EMBL" id="CP003466">
    <property type="protein sequence ID" value="AFT71301.1"/>
    <property type="molecule type" value="Genomic_DNA"/>
</dbReference>
<accession>K0CIE7</accession>
<reference evidence="2 3" key="1">
    <citation type="journal article" date="2012" name="J. Bacteriol.">
        <title>Complete genome sequence of Alcanivorax dieselolei type strain B5.</title>
        <authorList>
            <person name="Lai Q."/>
            <person name="Li W."/>
            <person name="Shao Z."/>
        </authorList>
    </citation>
    <scope>NUCLEOTIDE SEQUENCE [LARGE SCALE GENOMIC DNA]</scope>
    <source>
        <strain evidence="3">DSM 16502 / CGMCC 1.3690 / B-5</strain>
    </source>
</reference>
<dbReference type="SUPFAM" id="SSF69118">
    <property type="entry name" value="AhpD-like"/>
    <property type="match status" value="1"/>
</dbReference>
<feature type="domain" description="Carboxymuconolactone decarboxylase-like" evidence="1">
    <location>
        <begin position="38"/>
        <end position="118"/>
    </location>
</feature>
<dbReference type="Gene3D" id="1.20.1290.10">
    <property type="entry name" value="AhpD-like"/>
    <property type="match status" value="1"/>
</dbReference>
<dbReference type="STRING" id="930169.B5T_03033"/>
<organism evidence="2 3">
    <name type="scientific">Alcanivorax dieselolei (strain DSM 16502 / CGMCC 1.3690 / MCCC 1A00001 / B-5)</name>
    <name type="common">Alloalcanivorax dieselolei</name>
    <dbReference type="NCBI Taxonomy" id="930169"/>
    <lineage>
        <taxon>Bacteria</taxon>
        <taxon>Pseudomonadati</taxon>
        <taxon>Pseudomonadota</taxon>
        <taxon>Gammaproteobacteria</taxon>
        <taxon>Oceanospirillales</taxon>
        <taxon>Alcanivoracaceae</taxon>
        <taxon>Alloalcanivorax</taxon>
    </lineage>
</organism>